<geneLocation type="mitochondrion" evidence="8"/>
<keyword evidence="8" id="KW-0496">Mitochondrion</keyword>
<comment type="similarity">
    <text evidence="3">Belongs to the heme-copper respiratory oxidase family.</text>
</comment>
<dbReference type="AlphaFoldDB" id="A4K9F3"/>
<feature type="domain" description="Cytochrome oxidase subunit I profile" evidence="7">
    <location>
        <begin position="1"/>
        <end position="229"/>
    </location>
</feature>
<keyword evidence="6" id="KW-0472">Membrane</keyword>
<dbReference type="PANTHER" id="PTHR10422">
    <property type="entry name" value="CYTOCHROME C OXIDASE SUBUNIT 1"/>
    <property type="match status" value="1"/>
</dbReference>
<reference evidence="8" key="1">
    <citation type="submission" date="2006-04" db="EMBL/GenBank/DDBJ databases">
        <title>Analysis of cytochrome oxidase I (COI) genetic variation in populations of the renicolid parasite Cercaria pythionike.</title>
        <authorList>
            <person name="Collins C.M."/>
            <person name="Campbell N."/>
            <person name="Cross M.A."/>
            <person name="Chubb J.C."/>
            <person name="Hatfield E.M.C."/>
            <person name="MacKenzie K."/>
        </authorList>
    </citation>
    <scope>NUCLEOTIDE SEQUENCE</scope>
</reference>
<feature type="non-terminal residue" evidence="8">
    <location>
        <position position="1"/>
    </location>
</feature>
<dbReference type="Pfam" id="PF00115">
    <property type="entry name" value="COX1"/>
    <property type="match status" value="1"/>
</dbReference>
<feature type="transmembrane region" description="Helical" evidence="6">
    <location>
        <begin position="12"/>
        <end position="32"/>
    </location>
</feature>
<dbReference type="InterPro" id="IPR000883">
    <property type="entry name" value="Cyt_C_Oxase_1"/>
</dbReference>
<evidence type="ECO:0000256" key="3">
    <source>
        <dbReference type="ARBA" id="ARBA00009578"/>
    </source>
</evidence>
<evidence type="ECO:0000256" key="6">
    <source>
        <dbReference type="SAM" id="Phobius"/>
    </source>
</evidence>
<comment type="cofactor">
    <cofactor evidence="1">
        <name>heme</name>
        <dbReference type="ChEBI" id="CHEBI:30413"/>
    </cofactor>
</comment>
<keyword evidence="6" id="KW-1133">Transmembrane helix</keyword>
<proteinExistence type="inferred from homology"/>
<comment type="pathway">
    <text evidence="2">Energy metabolism; oxidative phosphorylation.</text>
</comment>
<feature type="non-terminal residue" evidence="8">
    <location>
        <position position="229"/>
    </location>
</feature>
<dbReference type="InterPro" id="IPR036927">
    <property type="entry name" value="Cyt_c_oxase-like_su1_sf"/>
</dbReference>
<evidence type="ECO:0000313" key="8">
    <source>
        <dbReference type="EMBL" id="ABF59815.1"/>
    </source>
</evidence>
<dbReference type="GO" id="GO:0020037">
    <property type="term" value="F:heme binding"/>
    <property type="evidence" value="ECO:0007669"/>
    <property type="project" value="InterPro"/>
</dbReference>
<organism evidence="8">
    <name type="scientific">Cercaria pythionike</name>
    <dbReference type="NCBI Taxonomy" id="382713"/>
    <lineage>
        <taxon>Eukaryota</taxon>
        <taxon>Metazoa</taxon>
        <taxon>Spiralia</taxon>
        <taxon>Lophotrochozoa</taxon>
        <taxon>Platyhelminthes</taxon>
        <taxon>Trematoda</taxon>
        <taxon>Digenea</taxon>
        <taxon>Cercaria</taxon>
    </lineage>
</organism>
<evidence type="ECO:0000256" key="2">
    <source>
        <dbReference type="ARBA" id="ARBA00004673"/>
    </source>
</evidence>
<evidence type="ECO:0000256" key="1">
    <source>
        <dbReference type="ARBA" id="ARBA00001971"/>
    </source>
</evidence>
<dbReference type="GO" id="GO:0004129">
    <property type="term" value="F:cytochrome-c oxidase activity"/>
    <property type="evidence" value="ECO:0007669"/>
    <property type="project" value="InterPro"/>
</dbReference>
<sequence length="229" mass="26467">WIFTLDHKRIGIVYTLVGIWGWFLWFSMSMLMRLNYLDPYFNVVPVELYNSLVTESWGSYDFFFFDAHFDWWVWEYLLPLFLGLSDWFASTNAMSLWCSFFCFNLVESDEGTGVVDFLSPLSGSNMLLVWVGLLDVFSSFGWISSLMGSINFIGSIHQAWSSEYASMSILVWVYYFTSVLLILSLPVLAAAVTMLLLDRNFGFAFFDPSGGGDPILFQHLFWFFGHPEV</sequence>
<keyword evidence="6" id="KW-0812">Transmembrane</keyword>
<dbReference type="SUPFAM" id="SSF81442">
    <property type="entry name" value="Cytochrome c oxidase subunit I-like"/>
    <property type="match status" value="1"/>
</dbReference>
<dbReference type="GO" id="GO:0015990">
    <property type="term" value="P:electron transport coupled proton transport"/>
    <property type="evidence" value="ECO:0007669"/>
    <property type="project" value="TreeGrafter"/>
</dbReference>
<dbReference type="GO" id="GO:0006119">
    <property type="term" value="P:oxidative phosphorylation"/>
    <property type="evidence" value="ECO:0007669"/>
    <property type="project" value="UniProtKB-UniPathway"/>
</dbReference>
<dbReference type="InterPro" id="IPR023616">
    <property type="entry name" value="Cyt_c_oxase-like_su1_dom"/>
</dbReference>
<accession>A4K9F3</accession>
<dbReference type="Gene3D" id="1.20.210.10">
    <property type="entry name" value="Cytochrome c oxidase-like, subunit I domain"/>
    <property type="match status" value="1"/>
</dbReference>
<feature type="transmembrane region" description="Helical" evidence="6">
    <location>
        <begin position="127"/>
        <end position="153"/>
    </location>
</feature>
<dbReference type="PANTHER" id="PTHR10422:SF18">
    <property type="entry name" value="CYTOCHROME C OXIDASE SUBUNIT 1"/>
    <property type="match status" value="1"/>
</dbReference>
<protein>
    <recommendedName>
        <fullName evidence="4">Cytochrome c oxidase subunit 1</fullName>
    </recommendedName>
    <alternativeName>
        <fullName evidence="5">Cytochrome c oxidase polypeptide I</fullName>
    </alternativeName>
</protein>
<evidence type="ECO:0000256" key="5">
    <source>
        <dbReference type="ARBA" id="ARBA00032715"/>
    </source>
</evidence>
<dbReference type="PROSITE" id="PS50855">
    <property type="entry name" value="COX1"/>
    <property type="match status" value="1"/>
</dbReference>
<name>A4K9F3_9TREM</name>
<dbReference type="GO" id="GO:0022904">
    <property type="term" value="P:respiratory electron transport chain"/>
    <property type="evidence" value="ECO:0007669"/>
    <property type="project" value="TreeGrafter"/>
</dbReference>
<feature type="transmembrane region" description="Helical" evidence="6">
    <location>
        <begin position="173"/>
        <end position="197"/>
    </location>
</feature>
<dbReference type="UniPathway" id="UPA00705"/>
<evidence type="ECO:0000259" key="7">
    <source>
        <dbReference type="PROSITE" id="PS50855"/>
    </source>
</evidence>
<dbReference type="EMBL" id="DQ489706">
    <property type="protein sequence ID" value="ABF59815.1"/>
    <property type="molecule type" value="Genomic_DNA"/>
</dbReference>
<dbReference type="GO" id="GO:0016020">
    <property type="term" value="C:membrane"/>
    <property type="evidence" value="ECO:0007669"/>
    <property type="project" value="InterPro"/>
</dbReference>
<evidence type="ECO:0000256" key="4">
    <source>
        <dbReference type="ARBA" id="ARBA00015947"/>
    </source>
</evidence>